<dbReference type="EMBL" id="CP000473">
    <property type="protein sequence ID" value="ABJ83281.1"/>
    <property type="molecule type" value="Genomic_DNA"/>
</dbReference>
<dbReference type="InParanoid" id="Q025N8"/>
<name>Q025N8_SOLUE</name>
<evidence type="ECO:0000313" key="2">
    <source>
        <dbReference type="EMBL" id="ABJ83281.1"/>
    </source>
</evidence>
<accession>Q025N8</accession>
<dbReference type="GO" id="GO:0003700">
    <property type="term" value="F:DNA-binding transcription factor activity"/>
    <property type="evidence" value="ECO:0007669"/>
    <property type="project" value="InterPro"/>
</dbReference>
<protein>
    <submittedName>
        <fullName evidence="2">Transcriptional regulator, ArsR family</fullName>
    </submittedName>
</protein>
<dbReference type="InterPro" id="IPR036390">
    <property type="entry name" value="WH_DNA-bd_sf"/>
</dbReference>
<dbReference type="eggNOG" id="COG0640">
    <property type="taxonomic scope" value="Bacteria"/>
</dbReference>
<dbReference type="PROSITE" id="PS50987">
    <property type="entry name" value="HTH_ARSR_2"/>
    <property type="match status" value="1"/>
</dbReference>
<sequence>MVEMFRALAEPSRLQIVDLLLSQPLPVGSVAERLGIRQPQASKHLRALADAGLLEVRHDAQRRIYALRAEPFQDLDQWLERYRNRFEEQFQRLDGVLDELKAAKSKKEKRRPAKRARRS</sequence>
<dbReference type="FunCoup" id="Q025N8">
    <property type="interactions" value="126"/>
</dbReference>
<dbReference type="NCBIfam" id="NF033788">
    <property type="entry name" value="HTH_metalloreg"/>
    <property type="match status" value="1"/>
</dbReference>
<dbReference type="InterPro" id="IPR036388">
    <property type="entry name" value="WH-like_DNA-bd_sf"/>
</dbReference>
<dbReference type="Gene3D" id="1.10.10.10">
    <property type="entry name" value="Winged helix-like DNA-binding domain superfamily/Winged helix DNA-binding domain"/>
    <property type="match status" value="1"/>
</dbReference>
<dbReference type="PANTHER" id="PTHR38600:SF1">
    <property type="entry name" value="TRANSCRIPTIONAL REGULATORY PROTEIN"/>
    <property type="match status" value="1"/>
</dbReference>
<dbReference type="PANTHER" id="PTHR38600">
    <property type="entry name" value="TRANSCRIPTIONAL REGULATORY PROTEIN"/>
    <property type="match status" value="1"/>
</dbReference>
<dbReference type="STRING" id="234267.Acid_2292"/>
<dbReference type="SMART" id="SM00418">
    <property type="entry name" value="HTH_ARSR"/>
    <property type="match status" value="1"/>
</dbReference>
<reference evidence="2" key="1">
    <citation type="submission" date="2006-10" db="EMBL/GenBank/DDBJ databases">
        <title>Complete sequence of Solibacter usitatus Ellin6076.</title>
        <authorList>
            <consortium name="US DOE Joint Genome Institute"/>
            <person name="Copeland A."/>
            <person name="Lucas S."/>
            <person name="Lapidus A."/>
            <person name="Barry K."/>
            <person name="Detter J.C."/>
            <person name="Glavina del Rio T."/>
            <person name="Hammon N."/>
            <person name="Israni S."/>
            <person name="Dalin E."/>
            <person name="Tice H."/>
            <person name="Pitluck S."/>
            <person name="Thompson L.S."/>
            <person name="Brettin T."/>
            <person name="Bruce D."/>
            <person name="Han C."/>
            <person name="Tapia R."/>
            <person name="Gilna P."/>
            <person name="Schmutz J."/>
            <person name="Larimer F."/>
            <person name="Land M."/>
            <person name="Hauser L."/>
            <person name="Kyrpides N."/>
            <person name="Mikhailova N."/>
            <person name="Janssen P.H."/>
            <person name="Kuske C.R."/>
            <person name="Richardson P."/>
        </authorList>
    </citation>
    <scope>NUCLEOTIDE SEQUENCE</scope>
    <source>
        <strain evidence="2">Ellin6076</strain>
    </source>
</reference>
<evidence type="ECO:0000259" key="1">
    <source>
        <dbReference type="PROSITE" id="PS50987"/>
    </source>
</evidence>
<proteinExistence type="predicted"/>
<gene>
    <name evidence="2" type="ordered locus">Acid_2292</name>
</gene>
<dbReference type="InterPro" id="IPR001845">
    <property type="entry name" value="HTH_ArsR_DNA-bd_dom"/>
</dbReference>
<dbReference type="PRINTS" id="PR00778">
    <property type="entry name" value="HTHARSR"/>
</dbReference>
<dbReference type="InterPro" id="IPR011991">
    <property type="entry name" value="ArsR-like_HTH"/>
</dbReference>
<dbReference type="HOGENOM" id="CLU_097806_0_0_0"/>
<dbReference type="SUPFAM" id="SSF46785">
    <property type="entry name" value="Winged helix' DNA-binding domain"/>
    <property type="match status" value="1"/>
</dbReference>
<dbReference type="CDD" id="cd00090">
    <property type="entry name" value="HTH_ARSR"/>
    <property type="match status" value="1"/>
</dbReference>
<dbReference type="KEGG" id="sus:Acid_2292"/>
<feature type="domain" description="HTH arsR-type" evidence="1">
    <location>
        <begin position="1"/>
        <end position="87"/>
    </location>
</feature>
<organism evidence="2">
    <name type="scientific">Solibacter usitatus (strain Ellin6076)</name>
    <dbReference type="NCBI Taxonomy" id="234267"/>
    <lineage>
        <taxon>Bacteria</taxon>
        <taxon>Pseudomonadati</taxon>
        <taxon>Acidobacteriota</taxon>
        <taxon>Terriglobia</taxon>
        <taxon>Bryobacterales</taxon>
        <taxon>Solibacteraceae</taxon>
        <taxon>Candidatus Solibacter</taxon>
    </lineage>
</organism>
<dbReference type="AlphaFoldDB" id="Q025N8"/>
<dbReference type="Pfam" id="PF12840">
    <property type="entry name" value="HTH_20"/>
    <property type="match status" value="1"/>
</dbReference>